<evidence type="ECO:0000259" key="4">
    <source>
        <dbReference type="PROSITE" id="PS50932"/>
    </source>
</evidence>
<dbReference type="PRINTS" id="PR00036">
    <property type="entry name" value="HTHLACI"/>
</dbReference>
<dbReference type="PANTHER" id="PTHR30146">
    <property type="entry name" value="LACI-RELATED TRANSCRIPTIONAL REPRESSOR"/>
    <property type="match status" value="1"/>
</dbReference>
<feature type="domain" description="HTH lacI-type" evidence="4">
    <location>
        <begin position="11"/>
        <end position="65"/>
    </location>
</feature>
<dbReference type="Gene3D" id="1.10.260.40">
    <property type="entry name" value="lambda repressor-like DNA-binding domains"/>
    <property type="match status" value="1"/>
</dbReference>
<dbReference type="InterPro" id="IPR028082">
    <property type="entry name" value="Peripla_BP_I"/>
</dbReference>
<dbReference type="SUPFAM" id="SSF53822">
    <property type="entry name" value="Periplasmic binding protein-like I"/>
    <property type="match status" value="1"/>
</dbReference>
<dbReference type="RefSeq" id="WP_273619138.1">
    <property type="nucleotide sequence ID" value="NZ_CP117417.1"/>
</dbReference>
<evidence type="ECO:0000256" key="1">
    <source>
        <dbReference type="ARBA" id="ARBA00023015"/>
    </source>
</evidence>
<protein>
    <submittedName>
        <fullName evidence="5">LacI family DNA-binding transcriptional regulator</fullName>
    </submittedName>
</protein>
<gene>
    <name evidence="5" type="ORF">PQ457_07720</name>
</gene>
<dbReference type="Gene3D" id="3.40.50.2300">
    <property type="match status" value="2"/>
</dbReference>
<keyword evidence="6" id="KW-1185">Reference proteome</keyword>
<sequence>MTRSRSQRNAPTIADVARHAGVSPMTVSRVINGEAAVRAETRQKVEASIAALDYAPSAAARQLAGGEDTRIALVYSNPSSAYLSEFLMGSLDRASSLNVQLMVERFGEQASVSDMVAHLRRGRISGIILPPPLCEAEAMLAALAAESIPLVAVAPGVPREDIASVCIDDFAAARAMTDHLIAQGHRRIGFIKGNPDQSASERRYQGYLAAMAEAGLPVDAATIAQGYFTYRSGLKAAEAILAAPNPPSAIFASNDDMAAATVAMAHAKRLDVPGDLSVCGFDDTPLATTIWPELTTIHQPISDMARAAVEMLARMVRSKKLAPAHEWLDFMLIRRQSDAGVVKGSERS</sequence>
<dbReference type="CDD" id="cd01392">
    <property type="entry name" value="HTH_LacI"/>
    <property type="match status" value="1"/>
</dbReference>
<dbReference type="GO" id="GO:0003677">
    <property type="term" value="F:DNA binding"/>
    <property type="evidence" value="ECO:0007669"/>
    <property type="project" value="UniProtKB-KW"/>
</dbReference>
<evidence type="ECO:0000256" key="2">
    <source>
        <dbReference type="ARBA" id="ARBA00023125"/>
    </source>
</evidence>
<keyword evidence="1" id="KW-0805">Transcription regulation</keyword>
<dbReference type="InterPro" id="IPR000843">
    <property type="entry name" value="HTH_LacI"/>
</dbReference>
<name>A0ABY7U014_9SPHN</name>
<proteinExistence type="predicted"/>
<dbReference type="Proteomes" id="UP001218231">
    <property type="component" value="Chromosome"/>
</dbReference>
<dbReference type="PROSITE" id="PS00356">
    <property type="entry name" value="HTH_LACI_1"/>
    <property type="match status" value="1"/>
</dbReference>
<evidence type="ECO:0000256" key="3">
    <source>
        <dbReference type="ARBA" id="ARBA00023163"/>
    </source>
</evidence>
<dbReference type="Pfam" id="PF00356">
    <property type="entry name" value="LacI"/>
    <property type="match status" value="1"/>
</dbReference>
<keyword evidence="3" id="KW-0804">Transcription</keyword>
<dbReference type="SMART" id="SM00354">
    <property type="entry name" value="HTH_LACI"/>
    <property type="match status" value="1"/>
</dbReference>
<dbReference type="InterPro" id="IPR010982">
    <property type="entry name" value="Lambda_DNA-bd_dom_sf"/>
</dbReference>
<keyword evidence="2 5" id="KW-0238">DNA-binding</keyword>
<dbReference type="Pfam" id="PF13377">
    <property type="entry name" value="Peripla_BP_3"/>
    <property type="match status" value="1"/>
</dbReference>
<dbReference type="EMBL" id="CP117417">
    <property type="protein sequence ID" value="WCT78838.1"/>
    <property type="molecule type" value="Genomic_DNA"/>
</dbReference>
<evidence type="ECO:0000313" key="5">
    <source>
        <dbReference type="EMBL" id="WCT78838.1"/>
    </source>
</evidence>
<accession>A0ABY7U014</accession>
<dbReference type="PANTHER" id="PTHR30146:SF153">
    <property type="entry name" value="LACTOSE OPERON REPRESSOR"/>
    <property type="match status" value="1"/>
</dbReference>
<dbReference type="PROSITE" id="PS50932">
    <property type="entry name" value="HTH_LACI_2"/>
    <property type="match status" value="1"/>
</dbReference>
<dbReference type="CDD" id="cd01545">
    <property type="entry name" value="PBP1_SalR"/>
    <property type="match status" value="1"/>
</dbReference>
<reference evidence="5 6" key="1">
    <citation type="submission" date="2023-02" db="EMBL/GenBank/DDBJ databases">
        <title>Genome sequence of Novosphingobium humi KACC 19094.</title>
        <authorList>
            <person name="Kim S."/>
            <person name="Heo J."/>
            <person name="Kwon S.-W."/>
        </authorList>
    </citation>
    <scope>NUCLEOTIDE SEQUENCE [LARGE SCALE GENOMIC DNA]</scope>
    <source>
        <strain evidence="5 6">KACC 19094</strain>
    </source>
</reference>
<organism evidence="5 6">
    <name type="scientific">Novosphingobium humi</name>
    <dbReference type="NCBI Taxonomy" id="2282397"/>
    <lineage>
        <taxon>Bacteria</taxon>
        <taxon>Pseudomonadati</taxon>
        <taxon>Pseudomonadota</taxon>
        <taxon>Alphaproteobacteria</taxon>
        <taxon>Sphingomonadales</taxon>
        <taxon>Sphingomonadaceae</taxon>
        <taxon>Novosphingobium</taxon>
    </lineage>
</organism>
<evidence type="ECO:0000313" key="6">
    <source>
        <dbReference type="Proteomes" id="UP001218231"/>
    </source>
</evidence>
<dbReference type="InterPro" id="IPR046335">
    <property type="entry name" value="LacI/GalR-like_sensor"/>
</dbReference>
<dbReference type="SUPFAM" id="SSF47413">
    <property type="entry name" value="lambda repressor-like DNA-binding domains"/>
    <property type="match status" value="1"/>
</dbReference>